<protein>
    <submittedName>
        <fullName evidence="1">Uncharacterized protein</fullName>
    </submittedName>
</protein>
<gene>
    <name evidence="1" type="ORF">Anapl_08542</name>
</gene>
<evidence type="ECO:0000313" key="2">
    <source>
        <dbReference type="Proteomes" id="UP000296049"/>
    </source>
</evidence>
<evidence type="ECO:0000313" key="1">
    <source>
        <dbReference type="EMBL" id="EOA98315.1"/>
    </source>
</evidence>
<proteinExistence type="predicted"/>
<dbReference type="AlphaFoldDB" id="R0JLW8"/>
<keyword evidence="2" id="KW-1185">Reference proteome</keyword>
<accession>R0JLW8</accession>
<name>R0JLW8_ANAPL</name>
<reference evidence="2" key="1">
    <citation type="journal article" date="2013" name="Nat. Genet.">
        <title>The duck genome and transcriptome provide insight into an avian influenza virus reservoir species.</title>
        <authorList>
            <person name="Huang Y."/>
            <person name="Li Y."/>
            <person name="Burt D.W."/>
            <person name="Chen H."/>
            <person name="Zhang Y."/>
            <person name="Qian W."/>
            <person name="Kim H."/>
            <person name="Gan S."/>
            <person name="Zhao Y."/>
            <person name="Li J."/>
            <person name="Yi K."/>
            <person name="Feng H."/>
            <person name="Zhu P."/>
            <person name="Li B."/>
            <person name="Liu Q."/>
            <person name="Fairley S."/>
            <person name="Magor K.E."/>
            <person name="Du Z."/>
            <person name="Hu X."/>
            <person name="Goodman L."/>
            <person name="Tafer H."/>
            <person name="Vignal A."/>
            <person name="Lee T."/>
            <person name="Kim K.W."/>
            <person name="Sheng Z."/>
            <person name="An Y."/>
            <person name="Searle S."/>
            <person name="Herrero J."/>
            <person name="Groenen M.A."/>
            <person name="Crooijmans R.P."/>
            <person name="Faraut T."/>
            <person name="Cai Q."/>
            <person name="Webster R.G."/>
            <person name="Aldridge J.R."/>
            <person name="Warren W.C."/>
            <person name="Bartschat S."/>
            <person name="Kehr S."/>
            <person name="Marz M."/>
            <person name="Stadler P.F."/>
            <person name="Smith J."/>
            <person name="Kraus R.H."/>
            <person name="Zhao Y."/>
            <person name="Ren L."/>
            <person name="Fei J."/>
            <person name="Morisson M."/>
            <person name="Kaiser P."/>
            <person name="Griffin D.K."/>
            <person name="Rao M."/>
            <person name="Pitel F."/>
            <person name="Wang J."/>
            <person name="Li N."/>
        </authorList>
    </citation>
    <scope>NUCLEOTIDE SEQUENCE [LARGE SCALE GENOMIC DNA]</scope>
</reference>
<organism evidence="1 2">
    <name type="scientific">Anas platyrhynchos</name>
    <name type="common">Mallard</name>
    <name type="synonym">Anas boschas</name>
    <dbReference type="NCBI Taxonomy" id="8839"/>
    <lineage>
        <taxon>Eukaryota</taxon>
        <taxon>Metazoa</taxon>
        <taxon>Chordata</taxon>
        <taxon>Craniata</taxon>
        <taxon>Vertebrata</taxon>
        <taxon>Euteleostomi</taxon>
        <taxon>Archelosauria</taxon>
        <taxon>Archosauria</taxon>
        <taxon>Dinosauria</taxon>
        <taxon>Saurischia</taxon>
        <taxon>Theropoda</taxon>
        <taxon>Coelurosauria</taxon>
        <taxon>Aves</taxon>
        <taxon>Neognathae</taxon>
        <taxon>Galloanserae</taxon>
        <taxon>Anseriformes</taxon>
        <taxon>Anatidae</taxon>
        <taxon>Anatinae</taxon>
        <taxon>Anas</taxon>
    </lineage>
</organism>
<sequence>MPFLEGPEYTELRLNTNRVRRCTAGKVAKPSVMIHAEGRQIQEPHTSSLAVLLCQAYFTCIQLTPLSRRRTPLTTARHPEIQAEGAQLLISHTTSSATRSSPFMNITSEFQYPREPEVIQLTSSTLGDEKLKIAETAAYKISSTAGAPVPGCLQPAVTPHPDTPSKLGPGNGVTQPTCFRVEEAKVAERCKEMFWLLLGFAPHAAGHRCVGVCLWVSGSNVDVLNDELSSLQGDAFQAVHLCHGEPPLKPLHHYQCSSQVQASQSMHTDNIIQCASQEDEPVTTSWEYICWAAPEAQLCAHYWHLHKCRHCPARVMPVAGRPPAQEVFWSPNLGFLFSTVHKKDKVIKGTLPCLCHWWKDTAFKTFLETYTHSQHVVWSGVSSKASPPDIDTSSPGHHPRLFSLNASSLPAPTPPLPQSYTSFMGCLPTLDTFTWEGRKKKPDGPDLHSCFGRTSRWPPQVRAPYATKMNVHTAVALSQMAKSSSKEEADCMQARKQLFHELSYTFAKTAFTVNKDHWSEQMLVEQERETPFIQLGKGEQHEPFHEQNGRVHAVHPSTELGSTLLDLTIPHPLTCGTAAACQQLGQHQQTKIPGDIPSAMHRAGINCFWQKHTWRGTGTETAATDETLTLMVASEAATRTRGDGVSPPRRL</sequence>
<dbReference type="EMBL" id="KB743520">
    <property type="protein sequence ID" value="EOA98315.1"/>
    <property type="molecule type" value="Genomic_DNA"/>
</dbReference>
<dbReference type="Proteomes" id="UP000296049">
    <property type="component" value="Unassembled WGS sequence"/>
</dbReference>